<dbReference type="AlphaFoldDB" id="A0A9X1DCA8"/>
<sequence>MSARLQGCAADPRISQQGARREDCRRAEAVIRKLPIVPTIVVALAIAAMIGLGIWQLGRAHQKEAALAIWRANMTRPATAYPAQRPTDETYLFRRLSANCLRVIGWQEVGGRSTDGKSGWRHIATCATGAEGPGLVVDVGVSTLPNIKIAWAGGPVRGLATHEPDNTPWIARLARHGSPLRLMIVAESAAPGLAPSAPPDPASVPNNHRSYMVQWFLFAAVAAVIYGLAVRKRLRDQAAK</sequence>
<keyword evidence="1" id="KW-0812">Transmembrane</keyword>
<keyword evidence="3" id="KW-1185">Reference proteome</keyword>
<gene>
    <name evidence="2" type="ORF">KK488_09790</name>
</gene>
<evidence type="ECO:0000313" key="2">
    <source>
        <dbReference type="EMBL" id="MBT2187235.1"/>
    </source>
</evidence>
<dbReference type="GO" id="GO:0005886">
    <property type="term" value="C:plasma membrane"/>
    <property type="evidence" value="ECO:0007669"/>
    <property type="project" value="UniProtKB-SubCell"/>
</dbReference>
<feature type="transmembrane region" description="Helical" evidence="1">
    <location>
        <begin position="34"/>
        <end position="55"/>
    </location>
</feature>
<keyword evidence="1" id="KW-0472">Membrane</keyword>
<evidence type="ECO:0000313" key="3">
    <source>
        <dbReference type="Proteomes" id="UP001138757"/>
    </source>
</evidence>
<dbReference type="CDD" id="cd06662">
    <property type="entry name" value="SURF1"/>
    <property type="match status" value="1"/>
</dbReference>
<dbReference type="InterPro" id="IPR002994">
    <property type="entry name" value="Surf1/Shy1"/>
</dbReference>
<dbReference type="Pfam" id="PF02104">
    <property type="entry name" value="SURF1"/>
    <property type="match status" value="1"/>
</dbReference>
<keyword evidence="1" id="KW-1003">Cell membrane</keyword>
<comment type="caution">
    <text evidence="2">The sequence shown here is derived from an EMBL/GenBank/DDBJ whole genome shotgun (WGS) entry which is preliminary data.</text>
</comment>
<comment type="subcellular location">
    <subcellularLocation>
        <location evidence="1">Cell membrane</location>
        <topology evidence="1">Multi-pass membrane protein</topology>
    </subcellularLocation>
</comment>
<reference evidence="2" key="1">
    <citation type="submission" date="2021-05" db="EMBL/GenBank/DDBJ databases">
        <title>Genome of Sphingobium sp. strain.</title>
        <authorList>
            <person name="Fan R."/>
        </authorList>
    </citation>
    <scope>NUCLEOTIDE SEQUENCE</scope>
    <source>
        <strain evidence="2">H33</strain>
    </source>
</reference>
<dbReference type="EMBL" id="JAHGAW010000006">
    <property type="protein sequence ID" value="MBT2187235.1"/>
    <property type="molecule type" value="Genomic_DNA"/>
</dbReference>
<protein>
    <recommendedName>
        <fullName evidence="1">SURF1-like protein</fullName>
    </recommendedName>
</protein>
<keyword evidence="1" id="KW-1133">Transmembrane helix</keyword>
<comment type="similarity">
    <text evidence="1">Belongs to the SURF1 family.</text>
</comment>
<evidence type="ECO:0000256" key="1">
    <source>
        <dbReference type="RuleBase" id="RU363076"/>
    </source>
</evidence>
<proteinExistence type="inferred from homology"/>
<dbReference type="Proteomes" id="UP001138757">
    <property type="component" value="Unassembled WGS sequence"/>
</dbReference>
<feature type="transmembrane region" description="Helical" evidence="1">
    <location>
        <begin position="211"/>
        <end position="230"/>
    </location>
</feature>
<organism evidence="2 3">
    <name type="scientific">Sphingobium nicotianae</name>
    <dbReference type="NCBI Taxonomy" id="2782607"/>
    <lineage>
        <taxon>Bacteria</taxon>
        <taxon>Pseudomonadati</taxon>
        <taxon>Pseudomonadota</taxon>
        <taxon>Alphaproteobacteria</taxon>
        <taxon>Sphingomonadales</taxon>
        <taxon>Sphingomonadaceae</taxon>
        <taxon>Sphingobium</taxon>
    </lineage>
</organism>
<accession>A0A9X1DCA8</accession>
<name>A0A9X1DCA8_9SPHN</name>